<dbReference type="AlphaFoldDB" id="A0A087H7Y0"/>
<dbReference type="PROSITE" id="PS51294">
    <property type="entry name" value="HTH_MYB"/>
    <property type="match status" value="1"/>
</dbReference>
<evidence type="ECO:0000256" key="8">
    <source>
        <dbReference type="PIRNR" id="PIRNR025024"/>
    </source>
</evidence>
<dbReference type="InterPro" id="IPR017930">
    <property type="entry name" value="Myb_dom"/>
</dbReference>
<organism evidence="16 17">
    <name type="scientific">Arabis alpina</name>
    <name type="common">Alpine rock-cress</name>
    <dbReference type="NCBI Taxonomy" id="50452"/>
    <lineage>
        <taxon>Eukaryota</taxon>
        <taxon>Viridiplantae</taxon>
        <taxon>Streptophyta</taxon>
        <taxon>Embryophyta</taxon>
        <taxon>Tracheophyta</taxon>
        <taxon>Spermatophyta</taxon>
        <taxon>Magnoliopsida</taxon>
        <taxon>eudicotyledons</taxon>
        <taxon>Gunneridae</taxon>
        <taxon>Pentapetalae</taxon>
        <taxon>rosids</taxon>
        <taxon>malvids</taxon>
        <taxon>Brassicales</taxon>
        <taxon>Brassicaceae</taxon>
        <taxon>Arabideae</taxon>
        <taxon>Arabis</taxon>
    </lineage>
</organism>
<keyword evidence="3 9" id="KW-0863">Zinc-finger</keyword>
<evidence type="ECO:0000256" key="5">
    <source>
        <dbReference type="ARBA" id="ARBA00023015"/>
    </source>
</evidence>
<dbReference type="OMA" id="KLKFNRT"/>
<keyword evidence="2" id="KW-0479">Metal-binding</keyword>
<keyword evidence="4" id="KW-0862">Zinc</keyword>
<evidence type="ECO:0000256" key="10">
    <source>
        <dbReference type="SAM" id="MobiDB-lite"/>
    </source>
</evidence>
<sequence length="546" mass="61519">MGRSKLAARPAEEDANPGKSKRKKLSLGPENAVASVSIGGEVGNERKPGLYCCNYCDKDLSGLVRLKCAVCLDFDLCVECFSVGVELNRHKSSHPYRVMDNLSFPLVTSDWNADEEILLLEAIATYGFGNWKEVADHVGSKTKAECIDHFNSAYMQSHCFPLPDLSHTLGKSKEELFAMCKEHAVKTEIPAIVKLSPKEELPMSAEIKHKTSGKDDAIDQPLPGLAGVKKKVNVPQAKDNIKLEAAKQQSDRSVGEKKPRLPGEKVPLVTELYGYNLKREEFEIEHDNDAEQLLADMEFLESDTDAEREQKLQVLHIYSKRLDDRKRKKEFVLERNLLYPDEFEKSLSAEERKLYNSCKVFARFHSKEEHKELVKNVIEEHQILRRIQDLEEARTAGCRTTSEANRFIEDKRKKEAEESMLRLNQGAPGSIAGKSLKSPRGLARNLQPFGSTSLSKVTLPMPSSLDNWDVSGLLGADLLSETEKKMCNEIRILPAHYFKMLETLTSEIKKGQIKKKSDAYSFFKVEPSKVDKVYDLLIQKGIGEST</sequence>
<reference evidence="17" key="1">
    <citation type="journal article" date="2015" name="Nat. Plants">
        <title>Genome expansion of Arabis alpina linked with retrotransposition and reduced symmetric DNA methylation.</title>
        <authorList>
            <person name="Willing E.M."/>
            <person name="Rawat V."/>
            <person name="Mandakova T."/>
            <person name="Maumus F."/>
            <person name="James G.V."/>
            <person name="Nordstroem K.J."/>
            <person name="Becker C."/>
            <person name="Warthmann N."/>
            <person name="Chica C."/>
            <person name="Szarzynska B."/>
            <person name="Zytnicki M."/>
            <person name="Albani M.C."/>
            <person name="Kiefer C."/>
            <person name="Bergonzi S."/>
            <person name="Castaings L."/>
            <person name="Mateos J.L."/>
            <person name="Berns M.C."/>
            <person name="Bujdoso N."/>
            <person name="Piofczyk T."/>
            <person name="de Lorenzo L."/>
            <person name="Barrero-Sicilia C."/>
            <person name="Mateos I."/>
            <person name="Piednoel M."/>
            <person name="Hagmann J."/>
            <person name="Chen-Min-Tao R."/>
            <person name="Iglesias-Fernandez R."/>
            <person name="Schuster S.C."/>
            <person name="Alonso-Blanco C."/>
            <person name="Roudier F."/>
            <person name="Carbonero P."/>
            <person name="Paz-Ares J."/>
            <person name="Davis S.J."/>
            <person name="Pecinka A."/>
            <person name="Quesneville H."/>
            <person name="Colot V."/>
            <person name="Lysak M.A."/>
            <person name="Weigel D."/>
            <person name="Coupland G."/>
            <person name="Schneeberger K."/>
        </authorList>
    </citation>
    <scope>NUCLEOTIDE SEQUENCE [LARGE SCALE GENOMIC DNA]</scope>
    <source>
        <strain evidence="17">cv. Pajares</strain>
    </source>
</reference>
<evidence type="ECO:0000259" key="13">
    <source>
        <dbReference type="PROSITE" id="PS50934"/>
    </source>
</evidence>
<dbReference type="PROSITE" id="PS01357">
    <property type="entry name" value="ZF_ZZ_1"/>
    <property type="match status" value="1"/>
</dbReference>
<dbReference type="InterPro" id="IPR000433">
    <property type="entry name" value="Znf_ZZ"/>
</dbReference>
<dbReference type="FunFam" id="1.10.10.60:FF:000115">
    <property type="entry name" value="Transcriptional adapter 2"/>
    <property type="match status" value="1"/>
</dbReference>
<keyword evidence="6 8" id="KW-0804">Transcription</keyword>
<dbReference type="GO" id="GO:0005634">
    <property type="term" value="C:nucleus"/>
    <property type="evidence" value="ECO:0007669"/>
    <property type="project" value="UniProtKB-SubCell"/>
</dbReference>
<dbReference type="Gene3D" id="1.10.10.60">
    <property type="entry name" value="Homeodomain-like"/>
    <property type="match status" value="1"/>
</dbReference>
<dbReference type="CDD" id="cd02335">
    <property type="entry name" value="ZZ_ADA2"/>
    <property type="match status" value="1"/>
</dbReference>
<feature type="domain" description="Myb-like" evidence="11">
    <location>
        <begin position="109"/>
        <end position="154"/>
    </location>
</feature>
<evidence type="ECO:0000259" key="11">
    <source>
        <dbReference type="PROSITE" id="PS50090"/>
    </source>
</evidence>
<dbReference type="InterPro" id="IPR016827">
    <property type="entry name" value="Ada2/TADA2"/>
</dbReference>
<dbReference type="SMART" id="SM00717">
    <property type="entry name" value="SANT"/>
    <property type="match status" value="1"/>
</dbReference>
<dbReference type="PROSITE" id="PS50934">
    <property type="entry name" value="SWIRM"/>
    <property type="match status" value="1"/>
</dbReference>
<dbReference type="InterPro" id="IPR001005">
    <property type="entry name" value="SANT/Myb"/>
</dbReference>
<evidence type="ECO:0000259" key="15">
    <source>
        <dbReference type="PROSITE" id="PS51294"/>
    </source>
</evidence>
<dbReference type="SMART" id="SM00291">
    <property type="entry name" value="ZnF_ZZ"/>
    <property type="match status" value="1"/>
</dbReference>
<feature type="domain" description="SWIRM" evidence="13">
    <location>
        <begin position="459"/>
        <end position="546"/>
    </location>
</feature>
<feature type="domain" description="HTH myb-type" evidence="15">
    <location>
        <begin position="103"/>
        <end position="158"/>
    </location>
</feature>
<evidence type="ECO:0000313" key="17">
    <source>
        <dbReference type="Proteomes" id="UP000029120"/>
    </source>
</evidence>
<gene>
    <name evidence="16" type="ordered locus">AALP_Aa3g086100</name>
</gene>
<dbReference type="SUPFAM" id="SSF46689">
    <property type="entry name" value="Homeodomain-like"/>
    <property type="match status" value="2"/>
</dbReference>
<dbReference type="PROSITE" id="PS50135">
    <property type="entry name" value="ZF_ZZ_2"/>
    <property type="match status" value="1"/>
</dbReference>
<dbReference type="Proteomes" id="UP000029120">
    <property type="component" value="Chromosome 3"/>
</dbReference>
<dbReference type="OrthoDB" id="270417at2759"/>
<dbReference type="InterPro" id="IPR043145">
    <property type="entry name" value="Znf_ZZ_sf"/>
</dbReference>
<dbReference type="InterPro" id="IPR017884">
    <property type="entry name" value="SANT_dom"/>
</dbReference>
<dbReference type="Gene3D" id="3.30.60.90">
    <property type="match status" value="1"/>
</dbReference>
<evidence type="ECO:0000256" key="7">
    <source>
        <dbReference type="ARBA" id="ARBA00023242"/>
    </source>
</evidence>
<evidence type="ECO:0000259" key="14">
    <source>
        <dbReference type="PROSITE" id="PS51293"/>
    </source>
</evidence>
<dbReference type="GO" id="GO:0006357">
    <property type="term" value="P:regulation of transcription by RNA polymerase II"/>
    <property type="evidence" value="ECO:0007669"/>
    <property type="project" value="InterPro"/>
</dbReference>
<dbReference type="Gramene" id="KFK38232">
    <property type="protein sequence ID" value="KFK38232"/>
    <property type="gene ID" value="AALP_AA3G086100"/>
</dbReference>
<dbReference type="InterPro" id="IPR036388">
    <property type="entry name" value="WH-like_DNA-bd_sf"/>
</dbReference>
<keyword evidence="17" id="KW-1185">Reference proteome</keyword>
<feature type="region of interest" description="Disordered" evidence="10">
    <location>
        <begin position="1"/>
        <end position="28"/>
    </location>
</feature>
<dbReference type="SUPFAM" id="SSF57850">
    <property type="entry name" value="RING/U-box"/>
    <property type="match status" value="1"/>
</dbReference>
<dbReference type="CDD" id="cd00167">
    <property type="entry name" value="SANT"/>
    <property type="match status" value="1"/>
</dbReference>
<keyword evidence="5 8" id="KW-0805">Transcription regulation</keyword>
<evidence type="ECO:0000256" key="6">
    <source>
        <dbReference type="ARBA" id="ARBA00023163"/>
    </source>
</evidence>
<dbReference type="PIRSF" id="PIRSF025024">
    <property type="entry name" value="Transcriptional_adaptor_2"/>
    <property type="match status" value="1"/>
</dbReference>
<feature type="domain" description="ZZ-type" evidence="12">
    <location>
        <begin position="48"/>
        <end position="104"/>
    </location>
</feature>
<evidence type="ECO:0000259" key="12">
    <source>
        <dbReference type="PROSITE" id="PS50135"/>
    </source>
</evidence>
<keyword evidence="7 8" id="KW-0539">Nucleus</keyword>
<dbReference type="eggNOG" id="KOG0457">
    <property type="taxonomic scope" value="Eukaryota"/>
</dbReference>
<dbReference type="GO" id="GO:0006338">
    <property type="term" value="P:chromatin remodeling"/>
    <property type="evidence" value="ECO:0007669"/>
    <property type="project" value="TreeGrafter"/>
</dbReference>
<dbReference type="PANTHER" id="PTHR12374">
    <property type="entry name" value="TRANSCRIPTIONAL ADAPTOR 2 ADA2 -RELATED"/>
    <property type="match status" value="1"/>
</dbReference>
<proteinExistence type="predicted"/>
<dbReference type="GO" id="GO:0008270">
    <property type="term" value="F:zinc ion binding"/>
    <property type="evidence" value="ECO:0007669"/>
    <property type="project" value="UniProtKB-KW"/>
</dbReference>
<evidence type="ECO:0000256" key="9">
    <source>
        <dbReference type="PROSITE-ProRule" id="PRU00228"/>
    </source>
</evidence>
<dbReference type="Pfam" id="PF22941">
    <property type="entry name" value="TADA2A-like_3rd"/>
    <property type="match status" value="1"/>
</dbReference>
<evidence type="ECO:0000256" key="3">
    <source>
        <dbReference type="ARBA" id="ARBA00022771"/>
    </source>
</evidence>
<evidence type="ECO:0000256" key="2">
    <source>
        <dbReference type="ARBA" id="ARBA00022723"/>
    </source>
</evidence>
<dbReference type="InterPro" id="IPR055141">
    <property type="entry name" value="TADA2A_B-like_dom"/>
</dbReference>
<evidence type="ECO:0000256" key="1">
    <source>
        <dbReference type="ARBA" id="ARBA00004123"/>
    </source>
</evidence>
<dbReference type="InterPro" id="IPR009057">
    <property type="entry name" value="Homeodomain-like_sf"/>
</dbReference>
<dbReference type="InterPro" id="IPR007526">
    <property type="entry name" value="SWIRM"/>
</dbReference>
<accession>A0A087H7Y0</accession>
<protein>
    <recommendedName>
        <fullName evidence="8">Transcriptional adapter</fullName>
    </recommendedName>
</protein>
<dbReference type="FunFam" id="1.10.10.10:FF:000087">
    <property type="entry name" value="Transcriptional adapter 2"/>
    <property type="match status" value="1"/>
</dbReference>
<dbReference type="PANTHER" id="PTHR12374:SF20">
    <property type="entry name" value="TRANSCRIPTIONAL ADAPTER 2-ALPHA"/>
    <property type="match status" value="1"/>
</dbReference>
<dbReference type="GO" id="GO:0003713">
    <property type="term" value="F:transcription coactivator activity"/>
    <property type="evidence" value="ECO:0007669"/>
    <property type="project" value="InterPro"/>
</dbReference>
<dbReference type="PROSITE" id="PS50090">
    <property type="entry name" value="MYB_LIKE"/>
    <property type="match status" value="1"/>
</dbReference>
<dbReference type="PROSITE" id="PS51293">
    <property type="entry name" value="SANT"/>
    <property type="match status" value="1"/>
</dbReference>
<evidence type="ECO:0000313" key="16">
    <source>
        <dbReference type="EMBL" id="KFK38232.1"/>
    </source>
</evidence>
<dbReference type="Pfam" id="PF00249">
    <property type="entry name" value="Myb_DNA-binding"/>
    <property type="match status" value="1"/>
</dbReference>
<name>A0A087H7Y0_ARAAL</name>
<dbReference type="GO" id="GO:0003682">
    <property type="term" value="F:chromatin binding"/>
    <property type="evidence" value="ECO:0007669"/>
    <property type="project" value="TreeGrafter"/>
</dbReference>
<comment type="subcellular location">
    <subcellularLocation>
        <location evidence="1 8">Nucleus</location>
    </subcellularLocation>
</comment>
<dbReference type="Gene3D" id="1.10.10.10">
    <property type="entry name" value="Winged helix-like DNA-binding domain superfamily/Winged helix DNA-binding domain"/>
    <property type="match status" value="1"/>
</dbReference>
<feature type="domain" description="SANT" evidence="14">
    <location>
        <begin position="106"/>
        <end position="158"/>
    </location>
</feature>
<dbReference type="InterPro" id="IPR041983">
    <property type="entry name" value="ADA2-like_ZZ"/>
</dbReference>
<dbReference type="EMBL" id="CM002871">
    <property type="protein sequence ID" value="KFK38232.1"/>
    <property type="molecule type" value="Genomic_DNA"/>
</dbReference>
<evidence type="ECO:0000256" key="4">
    <source>
        <dbReference type="ARBA" id="ARBA00022833"/>
    </source>
</evidence>
<dbReference type="Pfam" id="PF25299">
    <property type="entry name" value="ZZ_ADA2"/>
    <property type="match status" value="1"/>
</dbReference>